<dbReference type="GO" id="GO:0006633">
    <property type="term" value="P:fatty acid biosynthetic process"/>
    <property type="evidence" value="ECO:0007669"/>
    <property type="project" value="TreeGrafter"/>
</dbReference>
<evidence type="ECO:0000256" key="1">
    <source>
        <dbReference type="ARBA" id="ARBA00022679"/>
    </source>
</evidence>
<organism evidence="7 12">
    <name type="scientific">Anaerobutyricum hallii</name>
    <dbReference type="NCBI Taxonomy" id="39488"/>
    <lineage>
        <taxon>Bacteria</taxon>
        <taxon>Bacillati</taxon>
        <taxon>Bacillota</taxon>
        <taxon>Clostridia</taxon>
        <taxon>Lachnospirales</taxon>
        <taxon>Lachnospiraceae</taxon>
        <taxon>Anaerobutyricum</taxon>
    </lineage>
</organism>
<dbReference type="Gene3D" id="3.30.70.250">
    <property type="entry name" value="Malonyl-CoA ACP transacylase, ACP-binding"/>
    <property type="match status" value="1"/>
</dbReference>
<comment type="similarity">
    <text evidence="4">Belongs to the fabD family.</text>
</comment>
<dbReference type="SUPFAM" id="SSF52151">
    <property type="entry name" value="FabD/lysophospholipase-like"/>
    <property type="match status" value="1"/>
</dbReference>
<dbReference type="PANTHER" id="PTHR42681">
    <property type="entry name" value="MALONYL-COA-ACYL CARRIER PROTEIN TRANSACYLASE, MITOCHONDRIAL"/>
    <property type="match status" value="1"/>
</dbReference>
<dbReference type="InterPro" id="IPR001227">
    <property type="entry name" value="Ac_transferase_dom_sf"/>
</dbReference>
<evidence type="ECO:0000256" key="4">
    <source>
        <dbReference type="PIRNR" id="PIRNR000446"/>
    </source>
</evidence>
<dbReference type="Proteomes" id="UP000283497">
    <property type="component" value="Unassembled WGS sequence"/>
</dbReference>
<dbReference type="EMBL" id="QSOE01000039">
    <property type="protein sequence ID" value="RGI88009.1"/>
    <property type="molecule type" value="Genomic_DNA"/>
</dbReference>
<dbReference type="AlphaFoldDB" id="A0A173TLY4"/>
<dbReference type="InterPro" id="IPR024925">
    <property type="entry name" value="Malonyl_CoA-ACP_transAc"/>
</dbReference>
<dbReference type="GO" id="GO:0005829">
    <property type="term" value="C:cytosol"/>
    <property type="evidence" value="ECO:0007669"/>
    <property type="project" value="TreeGrafter"/>
</dbReference>
<feature type="active site" evidence="5">
    <location>
        <position position="90"/>
    </location>
</feature>
<dbReference type="InterPro" id="IPR014043">
    <property type="entry name" value="Acyl_transferase_dom"/>
</dbReference>
<evidence type="ECO:0000313" key="10">
    <source>
        <dbReference type="EMBL" id="RGZ82420.1"/>
    </source>
</evidence>
<dbReference type="Gene3D" id="3.40.366.10">
    <property type="entry name" value="Malonyl-Coenzyme A Acyl Carrier Protein, domain 2"/>
    <property type="match status" value="1"/>
</dbReference>
<dbReference type="EMBL" id="CYZL01000044">
    <property type="protein sequence ID" value="CUP13135.1"/>
    <property type="molecule type" value="Genomic_DNA"/>
</dbReference>
<evidence type="ECO:0000313" key="13">
    <source>
        <dbReference type="Proteomes" id="UP000095679"/>
    </source>
</evidence>
<evidence type="ECO:0000313" key="11">
    <source>
        <dbReference type="EMBL" id="RHK33441.1"/>
    </source>
</evidence>
<keyword evidence="2 4" id="KW-0012">Acyltransferase</keyword>
<dbReference type="InterPro" id="IPR050858">
    <property type="entry name" value="Mal-CoA-ACP_Trans/PKS_FabD"/>
</dbReference>
<dbReference type="SMART" id="SM00827">
    <property type="entry name" value="PKS_AT"/>
    <property type="match status" value="1"/>
</dbReference>
<evidence type="ECO:0000313" key="8">
    <source>
        <dbReference type="EMBL" id="CUP13135.1"/>
    </source>
</evidence>
<dbReference type="Proteomes" id="UP000095679">
    <property type="component" value="Unassembled WGS sequence"/>
</dbReference>
<evidence type="ECO:0000256" key="5">
    <source>
        <dbReference type="PIRSR" id="PIRSR000446-1"/>
    </source>
</evidence>
<dbReference type="Proteomes" id="UP000286561">
    <property type="component" value="Unassembled WGS sequence"/>
</dbReference>
<reference evidence="14 15" key="2">
    <citation type="submission" date="2018-08" db="EMBL/GenBank/DDBJ databases">
        <title>A genome reference for cultivated species of the human gut microbiota.</title>
        <authorList>
            <person name="Zou Y."/>
            <person name="Xue W."/>
            <person name="Luo G."/>
        </authorList>
    </citation>
    <scope>NUCLEOTIDE SEQUENCE [LARGE SCALE GENOMIC DNA]</scope>
    <source>
        <strain evidence="11 15">AF45-14BH</strain>
        <strain evidence="10 16">AM48-23BH</strain>
        <strain evidence="9 14">TM10-1AC</strain>
    </source>
</reference>
<evidence type="ECO:0000259" key="6">
    <source>
        <dbReference type="SMART" id="SM00827"/>
    </source>
</evidence>
<gene>
    <name evidence="7" type="primary">fabD</name>
    <name evidence="11" type="ORF">DW068_15670</name>
    <name evidence="10" type="ORF">DW972_08700</name>
    <name evidence="9" type="ORF">DXD91_07505</name>
    <name evidence="8" type="ORF">ERS852450_03126</name>
    <name evidence="7" type="ORF">ERS852578_01810</name>
</gene>
<evidence type="ECO:0000313" key="16">
    <source>
        <dbReference type="Proteomes" id="UP000286561"/>
    </source>
</evidence>
<dbReference type="Proteomes" id="UP000262524">
    <property type="component" value="Unassembled WGS sequence"/>
</dbReference>
<dbReference type="InterPro" id="IPR016035">
    <property type="entry name" value="Acyl_Trfase/lysoPLipase"/>
</dbReference>
<comment type="catalytic activity">
    <reaction evidence="3 4">
        <text>holo-[ACP] + malonyl-CoA = malonyl-[ACP] + CoA</text>
        <dbReference type="Rhea" id="RHEA:41792"/>
        <dbReference type="Rhea" id="RHEA-COMP:9623"/>
        <dbReference type="Rhea" id="RHEA-COMP:9685"/>
        <dbReference type="ChEBI" id="CHEBI:57287"/>
        <dbReference type="ChEBI" id="CHEBI:57384"/>
        <dbReference type="ChEBI" id="CHEBI:64479"/>
        <dbReference type="ChEBI" id="CHEBI:78449"/>
        <dbReference type="EC" id="2.3.1.39"/>
    </reaction>
</comment>
<dbReference type="RefSeq" id="WP_022170468.1">
    <property type="nucleotide sequence ID" value="NZ_BLYK01000064.1"/>
</dbReference>
<dbReference type="Pfam" id="PF00698">
    <property type="entry name" value="Acyl_transf_1"/>
    <property type="match status" value="1"/>
</dbReference>
<evidence type="ECO:0000313" key="9">
    <source>
        <dbReference type="EMBL" id="RGI88009.1"/>
    </source>
</evidence>
<dbReference type="InterPro" id="IPR004410">
    <property type="entry name" value="Malonyl_CoA-ACP_transAc_FabD"/>
</dbReference>
<proteinExistence type="inferred from homology"/>
<dbReference type="NCBIfam" id="TIGR00128">
    <property type="entry name" value="fabD"/>
    <property type="match status" value="1"/>
</dbReference>
<feature type="domain" description="Malonyl-CoA:ACP transacylase (MAT)" evidence="6">
    <location>
        <begin position="7"/>
        <end position="297"/>
    </location>
</feature>
<dbReference type="Proteomes" id="UP000095390">
    <property type="component" value="Unassembled WGS sequence"/>
</dbReference>
<dbReference type="PANTHER" id="PTHR42681:SF1">
    <property type="entry name" value="MALONYL-COA-ACYL CARRIER PROTEIN TRANSACYLASE, MITOCHONDRIAL"/>
    <property type="match status" value="1"/>
</dbReference>
<accession>A0A173TLY4</accession>
<evidence type="ECO:0000313" key="15">
    <source>
        <dbReference type="Proteomes" id="UP000283497"/>
    </source>
</evidence>
<dbReference type="OrthoDB" id="9805460at2"/>
<sequence>MSKIAFLYPGQGAQVAGMGKDFYEKSPLAKEVFDKSCEILGQDMKHICFEENELLDRTDYTQAALVTTCMAMTKEIMARGLTPDMTAGLSLGEYCAITTAGGMELEDAIKMVWLRGNLMHNAVPEGKGGMAAVLGLSGEAVNEAIAYMEGVYVANYNCPGQIVITGDKEAVENAAPALKEAGAKRVIPLNVSGPFHSIYLKEAGEKLYQALSEVTLGELKIPYVTNVDASIVTDTTRTKELLKEQVYSSVLWEQSVRAMIADGVDVFVEIGPGKTLSGFMRKIDRNVKMFRIGTMEDIDKTVEAIKEL</sequence>
<dbReference type="EMBL" id="QRNJ01000091">
    <property type="protein sequence ID" value="RHK33441.1"/>
    <property type="molecule type" value="Genomic_DNA"/>
</dbReference>
<protein>
    <recommendedName>
        <fullName evidence="4">Malonyl CoA-acyl carrier protein transacylase</fullName>
        <ecNumber evidence="4">2.3.1.39</ecNumber>
    </recommendedName>
</protein>
<dbReference type="EMBL" id="QSEP01000049">
    <property type="protein sequence ID" value="RGZ82420.1"/>
    <property type="molecule type" value="Genomic_DNA"/>
</dbReference>
<keyword evidence="1 4" id="KW-0808">Transferase</keyword>
<reference evidence="12 13" key="1">
    <citation type="submission" date="2015-09" db="EMBL/GenBank/DDBJ databases">
        <authorList>
            <consortium name="Pathogen Informatics"/>
        </authorList>
    </citation>
    <scope>NUCLEOTIDE SEQUENCE [LARGE SCALE GENOMIC DNA]</scope>
    <source>
        <strain evidence="8 13">2789STDY5834835</strain>
        <strain evidence="7 12">2789STDY5834966</strain>
    </source>
</reference>
<dbReference type="GO" id="GO:0004314">
    <property type="term" value="F:[acyl-carrier-protein] S-malonyltransferase activity"/>
    <property type="evidence" value="ECO:0007669"/>
    <property type="project" value="UniProtKB-EC"/>
</dbReference>
<evidence type="ECO:0000256" key="3">
    <source>
        <dbReference type="ARBA" id="ARBA00048462"/>
    </source>
</evidence>
<evidence type="ECO:0000313" key="14">
    <source>
        <dbReference type="Proteomes" id="UP000262524"/>
    </source>
</evidence>
<evidence type="ECO:0000256" key="2">
    <source>
        <dbReference type="ARBA" id="ARBA00023315"/>
    </source>
</evidence>
<dbReference type="EC" id="2.3.1.39" evidence="4"/>
<dbReference type="EMBL" id="CYYC01000020">
    <property type="protein sequence ID" value="CUN03833.1"/>
    <property type="molecule type" value="Genomic_DNA"/>
</dbReference>
<dbReference type="FunFam" id="3.30.70.250:FF:000001">
    <property type="entry name" value="Malonyl CoA-acyl carrier protein transacylase"/>
    <property type="match status" value="1"/>
</dbReference>
<name>A0A173TLY4_9FIRM</name>
<dbReference type="PIRSF" id="PIRSF000446">
    <property type="entry name" value="Mct"/>
    <property type="match status" value="1"/>
</dbReference>
<evidence type="ECO:0000313" key="12">
    <source>
        <dbReference type="Proteomes" id="UP000095390"/>
    </source>
</evidence>
<feature type="active site" evidence="5">
    <location>
        <position position="196"/>
    </location>
</feature>
<dbReference type="SUPFAM" id="SSF55048">
    <property type="entry name" value="Probable ACP-binding domain of malonyl-CoA ACP transacylase"/>
    <property type="match status" value="1"/>
</dbReference>
<dbReference type="InterPro" id="IPR016036">
    <property type="entry name" value="Malonyl_transacylase_ACP-bd"/>
</dbReference>
<evidence type="ECO:0000313" key="7">
    <source>
        <dbReference type="EMBL" id="CUN03833.1"/>
    </source>
</evidence>